<evidence type="ECO:0000256" key="8">
    <source>
        <dbReference type="ARBA" id="ARBA00023098"/>
    </source>
</evidence>
<comment type="cofactor">
    <cofactor evidence="1">
        <name>biotin</name>
        <dbReference type="ChEBI" id="CHEBI:57586"/>
    </cofactor>
</comment>
<dbReference type="SMART" id="SM00878">
    <property type="entry name" value="Biotin_carb_C"/>
    <property type="match status" value="1"/>
</dbReference>
<evidence type="ECO:0000256" key="14">
    <source>
        <dbReference type="PROSITE-ProRule" id="PRU00409"/>
    </source>
</evidence>
<dbReference type="PROSITE" id="PS50975">
    <property type="entry name" value="ATP_GRASP"/>
    <property type="match status" value="1"/>
</dbReference>
<dbReference type="Gene3D" id="2.40.50.100">
    <property type="match status" value="1"/>
</dbReference>
<dbReference type="GO" id="GO:0005739">
    <property type="term" value="C:mitochondrion"/>
    <property type="evidence" value="ECO:0007669"/>
    <property type="project" value="TreeGrafter"/>
</dbReference>
<dbReference type="Proteomes" id="UP000198287">
    <property type="component" value="Unassembled WGS sequence"/>
</dbReference>
<comment type="catalytic activity">
    <reaction evidence="12">
        <text>hydrogencarbonate + acetyl-CoA + ATP = malonyl-CoA + ADP + phosphate + H(+)</text>
        <dbReference type="Rhea" id="RHEA:11308"/>
        <dbReference type="ChEBI" id="CHEBI:15378"/>
        <dbReference type="ChEBI" id="CHEBI:17544"/>
        <dbReference type="ChEBI" id="CHEBI:30616"/>
        <dbReference type="ChEBI" id="CHEBI:43474"/>
        <dbReference type="ChEBI" id="CHEBI:57288"/>
        <dbReference type="ChEBI" id="CHEBI:57384"/>
        <dbReference type="ChEBI" id="CHEBI:456216"/>
        <dbReference type="EC" id="6.4.1.2"/>
    </reaction>
</comment>
<evidence type="ECO:0000256" key="10">
    <source>
        <dbReference type="ARBA" id="ARBA00023267"/>
    </source>
</evidence>
<dbReference type="InterPro" id="IPR011053">
    <property type="entry name" value="Single_hybrid_motif"/>
</dbReference>
<dbReference type="Gene3D" id="3.90.1770.10">
    <property type="entry name" value="PreATP-grasp domain"/>
    <property type="match status" value="1"/>
</dbReference>
<dbReference type="Pfam" id="PF08326">
    <property type="entry name" value="ACC_central"/>
    <property type="match status" value="1"/>
</dbReference>
<dbReference type="InterPro" id="IPR005482">
    <property type="entry name" value="Biotin_COase_C"/>
</dbReference>
<evidence type="ECO:0000259" key="17">
    <source>
        <dbReference type="PROSITE" id="PS50979"/>
    </source>
</evidence>
<dbReference type="PROSITE" id="PS50980">
    <property type="entry name" value="COA_CT_NTER"/>
    <property type="match status" value="1"/>
</dbReference>
<dbReference type="Gene3D" id="2.40.460.10">
    <property type="entry name" value="Biotin dependent carboxylase carboxyltransferase"/>
    <property type="match status" value="1"/>
</dbReference>
<dbReference type="Gene3D" id="3.90.226.10">
    <property type="entry name" value="2-enoyl-CoA Hydratase, Chain A, domain 1"/>
    <property type="match status" value="2"/>
</dbReference>
<evidence type="ECO:0000256" key="13">
    <source>
        <dbReference type="ARBA" id="ARBA00048600"/>
    </source>
</evidence>
<dbReference type="Gene3D" id="3.40.50.20">
    <property type="match status" value="1"/>
</dbReference>
<evidence type="ECO:0000256" key="12">
    <source>
        <dbReference type="ARBA" id="ARBA00048065"/>
    </source>
</evidence>
<dbReference type="OMA" id="PTPKGHC"/>
<dbReference type="FunFam" id="3.30.1490.20:FF:000003">
    <property type="entry name" value="acetyl-CoA carboxylase isoform X1"/>
    <property type="match status" value="1"/>
</dbReference>
<dbReference type="InterPro" id="IPR005481">
    <property type="entry name" value="BC-like_N"/>
</dbReference>
<dbReference type="Gene3D" id="3.30.470.20">
    <property type="entry name" value="ATP-grasp fold, B domain"/>
    <property type="match status" value="1"/>
</dbReference>
<evidence type="ECO:0000259" key="19">
    <source>
        <dbReference type="PROSITE" id="PS50989"/>
    </source>
</evidence>
<keyword evidence="3" id="KW-0444">Lipid biosynthesis</keyword>
<dbReference type="FunFam" id="3.40.50.20:FF:000005">
    <property type="entry name" value="acetyl-CoA carboxylase isoform X2"/>
    <property type="match status" value="1"/>
</dbReference>
<dbReference type="SUPFAM" id="SSF52440">
    <property type="entry name" value="PreATP-grasp domain"/>
    <property type="match status" value="1"/>
</dbReference>
<dbReference type="FunFam" id="2.40.50.100:FF:000005">
    <property type="entry name" value="Acetyl-CoA carboxylase 1"/>
    <property type="match status" value="1"/>
</dbReference>
<evidence type="ECO:0000256" key="6">
    <source>
        <dbReference type="ARBA" id="ARBA00022832"/>
    </source>
</evidence>
<dbReference type="OrthoDB" id="14612at2759"/>
<dbReference type="SUPFAM" id="SSF51230">
    <property type="entry name" value="Single hybrid motif"/>
    <property type="match status" value="1"/>
</dbReference>
<dbReference type="GO" id="GO:0004075">
    <property type="term" value="F:biotin carboxylase activity"/>
    <property type="evidence" value="ECO:0007669"/>
    <property type="project" value="UniProtKB-EC"/>
</dbReference>
<dbReference type="InterPro" id="IPR011764">
    <property type="entry name" value="Biotin_carboxylation_dom"/>
</dbReference>
<dbReference type="FunFam" id="3.90.226.10:FF:000010">
    <property type="entry name" value="acetyl-CoA carboxylase isoform X2"/>
    <property type="match status" value="1"/>
</dbReference>
<dbReference type="CDD" id="cd06850">
    <property type="entry name" value="biotinyl_domain"/>
    <property type="match status" value="1"/>
</dbReference>
<evidence type="ECO:0000256" key="11">
    <source>
        <dbReference type="ARBA" id="ARBA00023268"/>
    </source>
</evidence>
<evidence type="ECO:0000313" key="20">
    <source>
        <dbReference type="EMBL" id="OXA53203.1"/>
    </source>
</evidence>
<dbReference type="InterPro" id="IPR016185">
    <property type="entry name" value="PreATP-grasp_dom_sf"/>
</dbReference>
<dbReference type="PROSITE" id="PS00867">
    <property type="entry name" value="CPSASE_2"/>
    <property type="match status" value="1"/>
</dbReference>
<dbReference type="Pfam" id="PF02786">
    <property type="entry name" value="CPSase_L_D2"/>
    <property type="match status" value="1"/>
</dbReference>
<keyword evidence="8" id="KW-0443">Lipid metabolism</keyword>
<accession>A0A226E6G5</accession>
<comment type="caution">
    <text evidence="20">The sequence shown here is derived from an EMBL/GenBank/DDBJ whole genome shotgun (WGS) entry which is preliminary data.</text>
</comment>
<feature type="domain" description="CoA carboxyltransferase C-terminal" evidence="19">
    <location>
        <begin position="1940"/>
        <end position="2262"/>
    </location>
</feature>
<evidence type="ECO:0000259" key="18">
    <source>
        <dbReference type="PROSITE" id="PS50980"/>
    </source>
</evidence>
<dbReference type="PANTHER" id="PTHR45728:SF3">
    <property type="entry name" value="ACETYL-COA CARBOXYLASE"/>
    <property type="match status" value="1"/>
</dbReference>
<dbReference type="FunFam" id="3.30.470.20:FF:000005">
    <property type="entry name" value="Acetyl-CoA carboxylase 1"/>
    <property type="match status" value="1"/>
</dbReference>
<evidence type="ECO:0000256" key="1">
    <source>
        <dbReference type="ARBA" id="ARBA00001953"/>
    </source>
</evidence>
<dbReference type="InterPro" id="IPR013815">
    <property type="entry name" value="ATP_grasp_subdomain_1"/>
</dbReference>
<dbReference type="SUPFAM" id="SSF52096">
    <property type="entry name" value="ClpP/crotonase"/>
    <property type="match status" value="2"/>
</dbReference>
<evidence type="ECO:0000256" key="7">
    <source>
        <dbReference type="ARBA" id="ARBA00022840"/>
    </source>
</evidence>
<dbReference type="Gene3D" id="3.30.1490.20">
    <property type="entry name" value="ATP-grasp fold, A domain"/>
    <property type="match status" value="1"/>
</dbReference>
<feature type="domain" description="ATP-grasp" evidence="16">
    <location>
        <begin position="308"/>
        <end position="499"/>
    </location>
</feature>
<gene>
    <name evidence="20" type="ORF">Fcan01_12596</name>
</gene>
<dbReference type="GO" id="GO:0046872">
    <property type="term" value="F:metal ion binding"/>
    <property type="evidence" value="ECO:0007669"/>
    <property type="project" value="InterPro"/>
</dbReference>
<evidence type="ECO:0000313" key="21">
    <source>
        <dbReference type="Proteomes" id="UP000198287"/>
    </source>
</evidence>
<dbReference type="GO" id="GO:2001295">
    <property type="term" value="P:malonyl-CoA biosynthetic process"/>
    <property type="evidence" value="ECO:0007669"/>
    <property type="project" value="UniProtKB-UniPathway"/>
</dbReference>
<dbReference type="GO" id="GO:0006633">
    <property type="term" value="P:fatty acid biosynthetic process"/>
    <property type="evidence" value="ECO:0007669"/>
    <property type="project" value="UniProtKB-KW"/>
</dbReference>
<keyword evidence="9" id="KW-0275">Fatty acid biosynthesis</keyword>
<feature type="domain" description="Biotin carboxylation" evidence="17">
    <location>
        <begin position="153"/>
        <end position="651"/>
    </location>
</feature>
<dbReference type="Pfam" id="PF00289">
    <property type="entry name" value="Biotin_carb_N"/>
    <property type="match status" value="1"/>
</dbReference>
<dbReference type="InterPro" id="IPR049076">
    <property type="entry name" value="ACCA"/>
</dbReference>
<dbReference type="Pfam" id="PF02785">
    <property type="entry name" value="Biotin_carb_C"/>
    <property type="match status" value="1"/>
</dbReference>
<keyword evidence="7 14" id="KW-0067">ATP-binding</keyword>
<dbReference type="PANTHER" id="PTHR45728">
    <property type="entry name" value="ACETYL-COA CARBOXYLASE, ISOFORM A"/>
    <property type="match status" value="1"/>
</dbReference>
<dbReference type="GO" id="GO:0003989">
    <property type="term" value="F:acetyl-CoA carboxylase activity"/>
    <property type="evidence" value="ECO:0007669"/>
    <property type="project" value="UniProtKB-EC"/>
</dbReference>
<evidence type="ECO:0000256" key="2">
    <source>
        <dbReference type="ARBA" id="ARBA00004956"/>
    </source>
</evidence>
<dbReference type="InterPro" id="IPR011762">
    <property type="entry name" value="COA_CT_N"/>
</dbReference>
<feature type="domain" description="Lipoyl-binding" evidence="15">
    <location>
        <begin position="778"/>
        <end position="852"/>
    </location>
</feature>
<evidence type="ECO:0000259" key="15">
    <source>
        <dbReference type="PROSITE" id="PS50968"/>
    </source>
</evidence>
<comment type="pathway">
    <text evidence="2">Lipid metabolism; malonyl-CoA biosynthesis; malonyl-CoA from acetyl-CoA: step 1/1.</text>
</comment>
<dbReference type="InterPro" id="IPR000089">
    <property type="entry name" value="Biotin_lipoyl"/>
</dbReference>
<dbReference type="Pfam" id="PF21385">
    <property type="entry name" value="ACCA_BT"/>
    <property type="match status" value="1"/>
</dbReference>
<dbReference type="STRING" id="158441.A0A226E6G5"/>
<sequence length="2400" mass="271263">MLVLLLLVGFFVGTLGIYLSWWLNKVKTNEESEMAGVEQINNNEQPGEVEGEDRVSFIVGDEDDSLSLVEESSDKADVPHDKFGGSFNLMDGGGSTGGKHNMEPAGFTDRRRRLRPSMSYGTMLNKDGRLVDGPGMTVASTEELVKKLGGTRNINRVLIANNGIAAVKCMRSIRRWAYEVFRNDRAIRFVVMVTPEDLKANAEYVKMADHYVPVPGGTNNNNYANVELIVDIAKKMQVQAVWAGWGHASENPKLPELLLKNNIAFIGPPEKAMWALGDKIASSIVAQTAKVPTLPWSGDGLIATSVGKDKRIKISNELFKKGCVETAEEGFICAQKIGFPVMIKASEGGGGKGIRKADAGDDFTSLFRQVQAEIPGSPIFIMKLAKCARHLEVQLLADQYGNAISLFGRDCSIQRRHQKIIEEAPAVIAQPEVFEEMEKAAVRLAKMVGYVSAGTVEYLYDNDGNFFFLELNPRLQVEHPCTEMVADVNLPACQLQIAMGIPLNRIKCIRMLYGENPWGDSAIDFENPKRKPQPWGHVIAARITSENPDEGFKPSGGTLQELTFRSSKNVWGYFSVAASGGLHEFADSQFGHCFSWGEDREQARENLVIALKELSIRGDFRTTVEYLITLLETRAFQENTIDTSWLDALIAERVQADKPDIMLGVICGALHVADLAIVNAFQNFQSSLERGQILPANTLKNIVSVELINEGVKYKIEACKSGPNQYFLVMNDSYKEVDVHRMSDGGLLISVDTQSYNTFMKEEVDRYRVVIGNQTCIFEKENDPTLLRSPSAGKLLGYLVEDGGHVYAGQAFAEIEVMKMVMTLTCSESGCIQYCKRPGAVLDGGALIARLELDDASKVTTAQTFTGKFSISEDTVVYAGDKLNQVYQSCKSSLEHILAGYCLPDPHFAIKSKEVIEQFMKALRDPNLPLLELQEVISSISGRIPQLVEKKIRKLMMLYASNITSVLAQFPSQQIASVIDSHAATLQKRADRDVFFMTTQGIVQLVQRYRNGIRGRMKSAVQELLRNYLAVETQFQHGHYDKCVSALRERHKDDMASVTSAIFSHYQVAKKNALVTVLVDHVWSNEAGLTDELAPILNELTTLNRSENSRVALRARQVLIAAHQPAYELRHNQMESIFLSAIDMYGHDFHPENLQKLIMSETSIFDVLHDFFYHPNQAVRMAALEVYVRRAYTSYELTCLQHKELPSSMCIVQFQFLLPSSHPNRMPHNKASSQLLAHVPSLDEMQLGEIPLQLDDCQRTGIMIAFTKMDEFENYFDDLMDLFLSDSRPDSPTGGGDDEVSKGGISCSISSSFSDMGINISDYDLKPSEPIHILNVALKLESEVDDNILSDRFGEFVIKNRDTLLERGIRRVTVIVLSRRQFPKYFTYRSRDNFVEDRIYRHLEPALAFQLEINRMRMYDLEALPTSNQKMHLYLGKGKVPKGQEVTDYRFFVRSIIRHSDLITKEASFEYLQNEGERLLLEAMDELEIAFSHPNSTKTDCNHIFLNFVPTVIMDPGKIEESVRNMVMRYGPRLWKLRVLQAELKMIIRQTPNSKIIPIRLCLANESGYYLNIHLYKEINDPSSGLIKFESFGSKHGPLHMYPVSTPYKTKNYLQQKRFQAQSNGTTYVYDFPDMFRQVLERIWKEYSDSHEQVETPAQMLQYIELVLDSQGNLVEQNRTEGENDVGMVAWRMKLFTPEFPGGREIIIISNDITHFIGSFSVPEDILFQKASELARHLKIPRIYIAANSGARIGLAEEIKPLFRVAWEDEADREKGYRYVYLTPEDYSKVVNLNSVRVQHIEDEGESRYKVTTIVGVEDGIGVENLRYAGTIASETSRAYKEIVTMTMVTCRAIGIGAYLARLGQRVVQIENSHLILTGYGALNKLLGREVYTSNNQLGGIQIMYNNGVSHKTDRHDMEGIYTMLKWLSYIPAHKGGPLPIMTPVDSINREIGFYPTKAAYDPRWMLTGRPSPTNPNEWETGFFDYGTFEEILKPWGQTVVTGRARLGGIPVGVIVVETRTVELNLPADPANLDSEARTVSQAGQVWFPDSAYKTAQAIKDFGNEELPLMIFANWRGFSGGMKDMYEQILKFGSYIVDHLQDYSQPILVYIPPFGELRGGAWVVIDPTINQRQMEMYADTDARGGILEPEGVVEIKFRMKDLTKVMHRLEPHLIDLKAKIAATDKPEERSALEKKVHEHEQFLRPIYQQIAIGFADLHDTPERMLEKGVIQDIVPWRTARTTLYWRLRRRLLENTVITKILEIRPVLGYGPAEAMLRRWFMEDKGAMAVWEDNQTVVNWLSSESVIDENLKSIFQDAAVDQLNKLLERYPELYSDPRLVYDDAFLLTRPFSQAAEPIVLLHSATCLEQSVIRAKRRCLPNTMKTRPIPFKFVILQQRLDL</sequence>
<dbReference type="UniPathway" id="UPA00655">
    <property type="reaction ID" value="UER00711"/>
</dbReference>
<dbReference type="Pfam" id="PF01039">
    <property type="entry name" value="Carboxyl_trans"/>
    <property type="match status" value="1"/>
</dbReference>
<reference evidence="20 21" key="1">
    <citation type="submission" date="2015-12" db="EMBL/GenBank/DDBJ databases">
        <title>The genome of Folsomia candida.</title>
        <authorList>
            <person name="Faddeeva A."/>
            <person name="Derks M.F."/>
            <person name="Anvar Y."/>
            <person name="Smit S."/>
            <person name="Van Straalen N."/>
            <person name="Roelofs D."/>
        </authorList>
    </citation>
    <scope>NUCLEOTIDE SEQUENCE [LARGE SCALE GENOMIC DNA]</scope>
    <source>
        <strain evidence="20 21">VU population</strain>
        <tissue evidence="20">Whole body</tissue>
    </source>
</reference>
<dbReference type="PROSITE" id="PS50989">
    <property type="entry name" value="COA_CT_CTER"/>
    <property type="match status" value="1"/>
</dbReference>
<feature type="domain" description="CoA carboxyltransferase N-terminal" evidence="18">
    <location>
        <begin position="1607"/>
        <end position="1943"/>
    </location>
</feature>
<comment type="catalytic activity">
    <reaction evidence="13">
        <text>N(6)-biotinyl-L-lysyl-[protein] + hydrogencarbonate + ATP = N(6)-carboxybiotinyl-L-lysyl-[protein] + ADP + phosphate + H(+)</text>
        <dbReference type="Rhea" id="RHEA:13501"/>
        <dbReference type="Rhea" id="RHEA-COMP:10505"/>
        <dbReference type="Rhea" id="RHEA-COMP:10506"/>
        <dbReference type="ChEBI" id="CHEBI:15378"/>
        <dbReference type="ChEBI" id="CHEBI:17544"/>
        <dbReference type="ChEBI" id="CHEBI:30616"/>
        <dbReference type="ChEBI" id="CHEBI:43474"/>
        <dbReference type="ChEBI" id="CHEBI:83144"/>
        <dbReference type="ChEBI" id="CHEBI:83145"/>
        <dbReference type="ChEBI" id="CHEBI:456216"/>
        <dbReference type="EC" id="6.3.4.14"/>
    </reaction>
</comment>
<dbReference type="Pfam" id="PF00364">
    <property type="entry name" value="Biotin_lipoyl"/>
    <property type="match status" value="1"/>
</dbReference>
<dbReference type="InterPro" id="IPR011763">
    <property type="entry name" value="COA_CT_C"/>
</dbReference>
<organism evidence="20 21">
    <name type="scientific">Folsomia candida</name>
    <name type="common">Springtail</name>
    <dbReference type="NCBI Taxonomy" id="158441"/>
    <lineage>
        <taxon>Eukaryota</taxon>
        <taxon>Metazoa</taxon>
        <taxon>Ecdysozoa</taxon>
        <taxon>Arthropoda</taxon>
        <taxon>Hexapoda</taxon>
        <taxon>Collembola</taxon>
        <taxon>Entomobryomorpha</taxon>
        <taxon>Isotomoidea</taxon>
        <taxon>Isotomidae</taxon>
        <taxon>Proisotominae</taxon>
        <taxon>Folsomia</taxon>
    </lineage>
</organism>
<dbReference type="InterPro" id="IPR005479">
    <property type="entry name" value="CPAse_ATP-bd"/>
</dbReference>
<name>A0A226E6G5_FOLCA</name>
<dbReference type="GO" id="GO:0005524">
    <property type="term" value="F:ATP binding"/>
    <property type="evidence" value="ECO:0007669"/>
    <property type="project" value="UniProtKB-UniRule"/>
</dbReference>
<keyword evidence="5 14" id="KW-0547">Nucleotide-binding</keyword>
<dbReference type="PROSITE" id="PS50968">
    <property type="entry name" value="BIOTINYL_LIPOYL"/>
    <property type="match status" value="1"/>
</dbReference>
<dbReference type="PROSITE" id="PS00866">
    <property type="entry name" value="CPSASE_1"/>
    <property type="match status" value="1"/>
</dbReference>
<evidence type="ECO:0000256" key="9">
    <source>
        <dbReference type="ARBA" id="ARBA00023160"/>
    </source>
</evidence>
<dbReference type="SUPFAM" id="SSF51246">
    <property type="entry name" value="Rudiment single hybrid motif"/>
    <property type="match status" value="1"/>
</dbReference>
<dbReference type="InterPro" id="IPR029045">
    <property type="entry name" value="ClpP/crotonase-like_dom_sf"/>
</dbReference>
<keyword evidence="4" id="KW-0436">Ligase</keyword>
<dbReference type="SUPFAM" id="SSF56059">
    <property type="entry name" value="Glutathione synthetase ATP-binding domain-like"/>
    <property type="match status" value="1"/>
</dbReference>
<dbReference type="EMBL" id="LNIX01000006">
    <property type="protein sequence ID" value="OXA53203.1"/>
    <property type="molecule type" value="Genomic_DNA"/>
</dbReference>
<dbReference type="InterPro" id="IPR011761">
    <property type="entry name" value="ATP-grasp"/>
</dbReference>
<dbReference type="InterPro" id="IPR049074">
    <property type="entry name" value="ACCA_BT"/>
</dbReference>
<dbReference type="FunFam" id="2.40.460.10:FF:000001">
    <property type="entry name" value="Acetyl-CoA carboxylase 1"/>
    <property type="match status" value="1"/>
</dbReference>
<keyword evidence="11" id="KW-0511">Multifunctional enzyme</keyword>
<dbReference type="InterPro" id="IPR013537">
    <property type="entry name" value="AcCoA_COase_cen"/>
</dbReference>
<evidence type="ECO:0000259" key="16">
    <source>
        <dbReference type="PROSITE" id="PS50975"/>
    </source>
</evidence>
<dbReference type="InterPro" id="IPR011054">
    <property type="entry name" value="Rudment_hybrid_motif"/>
</dbReference>
<protein>
    <submittedName>
        <fullName evidence="20">Acetyl-CoA carboxylase</fullName>
    </submittedName>
</protein>
<evidence type="ECO:0000256" key="3">
    <source>
        <dbReference type="ARBA" id="ARBA00022516"/>
    </source>
</evidence>
<proteinExistence type="predicted"/>
<keyword evidence="21" id="KW-1185">Reference proteome</keyword>
<evidence type="ECO:0000256" key="5">
    <source>
        <dbReference type="ARBA" id="ARBA00022741"/>
    </source>
</evidence>
<dbReference type="PROSITE" id="PS50979">
    <property type="entry name" value="BC"/>
    <property type="match status" value="1"/>
</dbReference>
<keyword evidence="10" id="KW-0092">Biotin</keyword>
<evidence type="ECO:0000256" key="4">
    <source>
        <dbReference type="ARBA" id="ARBA00022598"/>
    </source>
</evidence>
<keyword evidence="6" id="KW-0276">Fatty acid metabolism</keyword>
<dbReference type="InterPro" id="IPR034733">
    <property type="entry name" value="AcCoA_carboxyl_beta"/>
</dbReference>